<accession>A0A5B9DG55</accession>
<dbReference type="AlphaFoldDB" id="A0A5B9DG55"/>
<keyword evidence="1" id="KW-1133">Transmembrane helix</keyword>
<feature type="transmembrane region" description="Helical" evidence="1">
    <location>
        <begin position="12"/>
        <end position="31"/>
    </location>
</feature>
<reference evidence="2" key="1">
    <citation type="journal article" date="2020" name="Nature">
        <title>Isolation of an archaeon at the prokaryote-eukaryote interface.</title>
        <authorList>
            <person name="Imachi H."/>
            <person name="Nobu M.K."/>
            <person name="Nakahara N."/>
            <person name="Morono Y."/>
            <person name="Ogawara M."/>
            <person name="Takaki Y."/>
            <person name="Takano Y."/>
            <person name="Uematsu K."/>
            <person name="Ikuta T."/>
            <person name="Ito M."/>
            <person name="Matsui Y."/>
            <person name="Miyazaki M."/>
            <person name="Murata K."/>
            <person name="Saito Y."/>
            <person name="Sakai S."/>
            <person name="Song C."/>
            <person name="Tasumi E."/>
            <person name="Yamanaka Y."/>
            <person name="Yamaguchi T."/>
            <person name="Kamagata Y."/>
            <person name="Tamaki H."/>
            <person name="Takai K."/>
        </authorList>
    </citation>
    <scope>NUCLEOTIDE SEQUENCE [LARGE SCALE GENOMIC DNA]</scope>
    <source>
        <strain evidence="2">MK-D1</strain>
    </source>
</reference>
<gene>
    <name evidence="2" type="ORF">DSAG12_03554</name>
</gene>
<dbReference type="EMBL" id="CP042905">
    <property type="protein sequence ID" value="QEE17716.1"/>
    <property type="molecule type" value="Genomic_DNA"/>
</dbReference>
<keyword evidence="1" id="KW-0812">Transmembrane</keyword>
<evidence type="ECO:0000256" key="1">
    <source>
        <dbReference type="SAM" id="Phobius"/>
    </source>
</evidence>
<protein>
    <submittedName>
        <fullName evidence="2">Uncharacterized protein</fullName>
    </submittedName>
</protein>
<keyword evidence="1" id="KW-0472">Membrane</keyword>
<organism evidence="2">
    <name type="scientific">Promethearchaeum syntrophicum</name>
    <dbReference type="NCBI Taxonomy" id="2594042"/>
    <lineage>
        <taxon>Archaea</taxon>
        <taxon>Promethearchaeati</taxon>
        <taxon>Promethearchaeota</taxon>
        <taxon>Promethearchaeia</taxon>
        <taxon>Promethearchaeales</taxon>
        <taxon>Promethearchaeaceae</taxon>
        <taxon>Promethearchaeum</taxon>
    </lineage>
</organism>
<proteinExistence type="predicted"/>
<evidence type="ECO:0000313" key="2">
    <source>
        <dbReference type="EMBL" id="QEE17716.1"/>
    </source>
</evidence>
<name>A0A5B9DG55_9ARCH</name>
<sequence length="102" mass="12041">MKPEFEKSNGKKIAIILFFLNSSAMLLTGGVVFNKDLFIWVRVKGVCYFIFWYINMPIMGFFSLIIVFFLVRLLIIMIIKLLCLIPAVDRMIEKENLYFFKN</sequence>